<feature type="non-terminal residue" evidence="2">
    <location>
        <position position="1"/>
    </location>
</feature>
<proteinExistence type="predicted"/>
<evidence type="ECO:0000313" key="2">
    <source>
        <dbReference type="EMBL" id="CAA9398832.1"/>
    </source>
</evidence>
<feature type="compositionally biased region" description="Low complexity" evidence="1">
    <location>
        <begin position="53"/>
        <end position="63"/>
    </location>
</feature>
<organism evidence="2">
    <name type="scientific">uncultured Rubrobacteraceae bacterium</name>
    <dbReference type="NCBI Taxonomy" id="349277"/>
    <lineage>
        <taxon>Bacteria</taxon>
        <taxon>Bacillati</taxon>
        <taxon>Actinomycetota</taxon>
        <taxon>Rubrobacteria</taxon>
        <taxon>Rubrobacterales</taxon>
        <taxon>Rubrobacteraceae</taxon>
        <taxon>environmental samples</taxon>
    </lineage>
</organism>
<feature type="compositionally biased region" description="Basic residues" evidence="1">
    <location>
        <begin position="13"/>
        <end position="23"/>
    </location>
</feature>
<feature type="compositionally biased region" description="Basic and acidic residues" evidence="1">
    <location>
        <begin position="1"/>
        <end position="12"/>
    </location>
</feature>
<accession>A0A6J4P2Z1</accession>
<name>A0A6J4P2Z1_9ACTN</name>
<dbReference type="AlphaFoldDB" id="A0A6J4P2Z1"/>
<gene>
    <name evidence="2" type="ORF">AVDCRST_MAG55-530</name>
</gene>
<dbReference type="EMBL" id="CADCUZ010000023">
    <property type="protein sequence ID" value="CAA9398832.1"/>
    <property type="molecule type" value="Genomic_DNA"/>
</dbReference>
<feature type="region of interest" description="Disordered" evidence="1">
    <location>
        <begin position="1"/>
        <end position="63"/>
    </location>
</feature>
<protein>
    <submittedName>
        <fullName evidence="2">Uncharacterized protein</fullName>
    </submittedName>
</protein>
<reference evidence="2" key="1">
    <citation type="submission" date="2020-02" db="EMBL/GenBank/DDBJ databases">
        <authorList>
            <person name="Meier V. D."/>
        </authorList>
    </citation>
    <scope>NUCLEOTIDE SEQUENCE</scope>
    <source>
        <strain evidence="2">AVDCRST_MAG55</strain>
    </source>
</reference>
<feature type="compositionally biased region" description="Basic and acidic residues" evidence="1">
    <location>
        <begin position="31"/>
        <end position="44"/>
    </location>
</feature>
<feature type="non-terminal residue" evidence="2">
    <location>
        <position position="63"/>
    </location>
</feature>
<sequence>DGRQQRTREGHGHHPRPARRGRRAGGQEPRGTGERRGGCLEDRPPGAGPPRGPGRAPLPRTRV</sequence>
<evidence type="ECO:0000256" key="1">
    <source>
        <dbReference type="SAM" id="MobiDB-lite"/>
    </source>
</evidence>